<proteinExistence type="predicted"/>
<reference evidence="1 2" key="2">
    <citation type="submission" date="2018-11" db="EMBL/GenBank/DDBJ databases">
        <authorList>
            <consortium name="Pathogen Informatics"/>
        </authorList>
    </citation>
    <scope>NUCLEOTIDE SEQUENCE [LARGE SCALE GENOMIC DNA]</scope>
</reference>
<organism evidence="3">
    <name type="scientific">Nippostrongylus brasiliensis</name>
    <name type="common">Rat hookworm</name>
    <dbReference type="NCBI Taxonomy" id="27835"/>
    <lineage>
        <taxon>Eukaryota</taxon>
        <taxon>Metazoa</taxon>
        <taxon>Ecdysozoa</taxon>
        <taxon>Nematoda</taxon>
        <taxon>Chromadorea</taxon>
        <taxon>Rhabditida</taxon>
        <taxon>Rhabditina</taxon>
        <taxon>Rhabditomorpha</taxon>
        <taxon>Strongyloidea</taxon>
        <taxon>Heligmosomidae</taxon>
        <taxon>Nippostrongylus</taxon>
    </lineage>
</organism>
<accession>A0A0N4Y4R9</accession>
<dbReference type="Proteomes" id="UP000271162">
    <property type="component" value="Unassembled WGS sequence"/>
</dbReference>
<dbReference type="EMBL" id="UYSL01020414">
    <property type="protein sequence ID" value="VDL74509.1"/>
    <property type="molecule type" value="Genomic_DNA"/>
</dbReference>
<evidence type="ECO:0000313" key="2">
    <source>
        <dbReference type="Proteomes" id="UP000271162"/>
    </source>
</evidence>
<dbReference type="WBParaSite" id="NBR_0001091901-mRNA-1">
    <property type="protein sequence ID" value="NBR_0001091901-mRNA-1"/>
    <property type="gene ID" value="NBR_0001091901"/>
</dbReference>
<keyword evidence="2" id="KW-1185">Reference proteome</keyword>
<evidence type="ECO:0000313" key="3">
    <source>
        <dbReference type="WBParaSite" id="NBR_0001091901-mRNA-1"/>
    </source>
</evidence>
<evidence type="ECO:0000313" key="1">
    <source>
        <dbReference type="EMBL" id="VDL74509.1"/>
    </source>
</evidence>
<protein>
    <submittedName>
        <fullName evidence="3">N-acetylmuramoyl-L-alanine amidase</fullName>
    </submittedName>
</protein>
<reference evidence="3" key="1">
    <citation type="submission" date="2017-02" db="UniProtKB">
        <authorList>
            <consortium name="WormBaseParasite"/>
        </authorList>
    </citation>
    <scope>IDENTIFICATION</scope>
</reference>
<dbReference type="AlphaFoldDB" id="A0A0N4Y4R9"/>
<gene>
    <name evidence="1" type="ORF">NBR_LOCUS10920</name>
</gene>
<name>A0A0N4Y4R9_NIPBR</name>
<sequence>MNTLMQMGPMMVMEGPNDVEFVADVSANPAVSARTAKTAHNLAVLASKSRVASRGGVCVYSRIDFRETPPHSKLVLDVINVKIAECPTVKFA</sequence>